<dbReference type="EMBL" id="PEXV01000034">
    <property type="protein sequence ID" value="PIS41846.1"/>
    <property type="molecule type" value="Genomic_DNA"/>
</dbReference>
<sequence>IRLWHLSRVTPNDTVLFVDAYQRKPFAVAKISLIETKRFSEFSDDDRDATQVFENFEDFSKIMESFYGQLVTEETEFRIIHFRLIDDGQEEAIRKQQQAMTESDQEQEETSPQQKRKK</sequence>
<reference evidence="3" key="1">
    <citation type="submission" date="2017-09" db="EMBL/GenBank/DDBJ databases">
        <title>Depth-based differentiation of microbial function through sediment-hosted aquifers and enrichment of novel symbionts in the deep terrestrial subsurface.</title>
        <authorList>
            <person name="Probst A.J."/>
            <person name="Ladd B."/>
            <person name="Jarett J.K."/>
            <person name="Geller-Mcgrath D.E."/>
            <person name="Sieber C.M.K."/>
            <person name="Emerson J.B."/>
            <person name="Anantharaman K."/>
            <person name="Thomas B.C."/>
            <person name="Malmstrom R."/>
            <person name="Stieglmeier M."/>
            <person name="Klingl A."/>
            <person name="Woyke T."/>
            <person name="Ryan C.M."/>
            <person name="Banfield J.F."/>
        </authorList>
    </citation>
    <scope>NUCLEOTIDE SEQUENCE [LARGE SCALE GENOMIC DNA]</scope>
</reference>
<accession>A0A2H0YTT3</accession>
<dbReference type="Proteomes" id="UP000228711">
    <property type="component" value="Unassembled WGS sequence"/>
</dbReference>
<dbReference type="AlphaFoldDB" id="A0A2H0YTT3"/>
<feature type="region of interest" description="Disordered" evidence="1">
    <location>
        <begin position="93"/>
        <end position="118"/>
    </location>
</feature>
<protein>
    <recommendedName>
        <fullName evidence="4">ASCH domain-containing protein</fullName>
    </recommendedName>
</protein>
<evidence type="ECO:0000256" key="1">
    <source>
        <dbReference type="SAM" id="MobiDB-lite"/>
    </source>
</evidence>
<proteinExistence type="predicted"/>
<evidence type="ECO:0008006" key="4">
    <source>
        <dbReference type="Google" id="ProtNLM"/>
    </source>
</evidence>
<organism evidence="2 3">
    <name type="scientific">Candidatus Kerfeldbacteria bacterium CG08_land_8_20_14_0_20_42_7</name>
    <dbReference type="NCBI Taxonomy" id="2014245"/>
    <lineage>
        <taxon>Bacteria</taxon>
        <taxon>Candidatus Kerfeldiibacteriota</taxon>
    </lineage>
</organism>
<gene>
    <name evidence="2" type="ORF">COT25_00895</name>
</gene>
<feature type="non-terminal residue" evidence="2">
    <location>
        <position position="1"/>
    </location>
</feature>
<name>A0A2H0YTT3_9BACT</name>
<evidence type="ECO:0000313" key="3">
    <source>
        <dbReference type="Proteomes" id="UP000228711"/>
    </source>
</evidence>
<comment type="caution">
    <text evidence="2">The sequence shown here is derived from an EMBL/GenBank/DDBJ whole genome shotgun (WGS) entry which is preliminary data.</text>
</comment>
<evidence type="ECO:0000313" key="2">
    <source>
        <dbReference type="EMBL" id="PIS41846.1"/>
    </source>
</evidence>